<protein>
    <submittedName>
        <fullName evidence="1">Uncharacterized protein</fullName>
    </submittedName>
</protein>
<accession>A0A158I076</accession>
<name>A0A158I076_9BURK</name>
<dbReference type="AlphaFoldDB" id="A0A158I076"/>
<dbReference type="RefSeq" id="WP_087656333.1">
    <property type="nucleotide sequence ID" value="NZ_FCOL02000010.1"/>
</dbReference>
<dbReference type="EMBL" id="FCOL02000010">
    <property type="protein sequence ID" value="SAL49946.1"/>
    <property type="molecule type" value="Genomic_DNA"/>
</dbReference>
<evidence type="ECO:0000313" key="1">
    <source>
        <dbReference type="EMBL" id="SAL49946.1"/>
    </source>
</evidence>
<sequence>MILKLISLHLYFDLFHLFHRFHALQMGQLGATGPQQVQHVKEYRSEEGKLPEFNFLQQHRELAVGSLDGWPVADRRPMVRHPGRAGPRLTAHVRRAMAMVRPGMFVRRVRDGSRMKLGFCRVGTAAADNMPLLLGTSTTVDRALAMIWAAIETGKLVLLDELRAQARAFHSTNRH</sequence>
<reference evidence="1" key="1">
    <citation type="submission" date="2016-01" db="EMBL/GenBank/DDBJ databases">
        <authorList>
            <person name="Peeters C."/>
        </authorList>
    </citation>
    <scope>NUCLEOTIDE SEQUENCE [LARGE SCALE GENOMIC DNA]</scope>
    <source>
        <strain evidence="1">LMG 22937</strain>
    </source>
</reference>
<organism evidence="1 2">
    <name type="scientific">Caballeronia terrestris</name>
    <dbReference type="NCBI Taxonomy" id="1226301"/>
    <lineage>
        <taxon>Bacteria</taxon>
        <taxon>Pseudomonadati</taxon>
        <taxon>Pseudomonadota</taxon>
        <taxon>Betaproteobacteria</taxon>
        <taxon>Burkholderiales</taxon>
        <taxon>Burkholderiaceae</taxon>
        <taxon>Caballeronia</taxon>
    </lineage>
</organism>
<evidence type="ECO:0000313" key="2">
    <source>
        <dbReference type="Proteomes" id="UP000054925"/>
    </source>
</evidence>
<proteinExistence type="predicted"/>
<comment type="caution">
    <text evidence="1">The sequence shown here is derived from an EMBL/GenBank/DDBJ whole genome shotgun (WGS) entry which is preliminary data.</text>
</comment>
<keyword evidence="2" id="KW-1185">Reference proteome</keyword>
<dbReference type="Proteomes" id="UP000054925">
    <property type="component" value="Unassembled WGS sequence"/>
</dbReference>
<gene>
    <name evidence="1" type="ORF">AWB67_02288</name>
</gene>